<evidence type="ECO:0000313" key="2">
    <source>
        <dbReference type="EMBL" id="SDJ61810.1"/>
    </source>
</evidence>
<reference evidence="2 3" key="1">
    <citation type="submission" date="2016-10" db="EMBL/GenBank/DDBJ databases">
        <authorList>
            <person name="de Groot N.N."/>
        </authorList>
    </citation>
    <scope>NUCLEOTIDE SEQUENCE [LARGE SCALE GENOMIC DNA]</scope>
    <source>
        <strain evidence="2 3">IBRC-M10015</strain>
    </source>
</reference>
<accession>A0A1G8V9H4</accession>
<dbReference type="STRING" id="890420.SAMN05216226_10634"/>
<keyword evidence="1" id="KW-0472">Membrane</keyword>
<dbReference type="AlphaFoldDB" id="A0A1G8V9H4"/>
<evidence type="ECO:0000256" key="1">
    <source>
        <dbReference type="SAM" id="Phobius"/>
    </source>
</evidence>
<sequence length="96" mass="10434">MSSTQSTLATLRNRAQLFEANTTERRRSLLFTMAIATGFLGITATSAVLTSVQHLPTVVVLSLLSAVAFVFAGFLFAGRFDALTADDEFLWQVFNA</sequence>
<keyword evidence="1" id="KW-0812">Transmembrane</keyword>
<protein>
    <submittedName>
        <fullName evidence="2">Uncharacterized protein</fullName>
    </submittedName>
</protein>
<feature type="transmembrane region" description="Helical" evidence="1">
    <location>
        <begin position="55"/>
        <end position="77"/>
    </location>
</feature>
<dbReference type="RefSeq" id="WP_092701356.1">
    <property type="nucleotide sequence ID" value="NZ_FNFC01000006.1"/>
</dbReference>
<dbReference type="Proteomes" id="UP000198856">
    <property type="component" value="Unassembled WGS sequence"/>
</dbReference>
<dbReference type="EMBL" id="FNFC01000006">
    <property type="protein sequence ID" value="SDJ61810.1"/>
    <property type="molecule type" value="Genomic_DNA"/>
</dbReference>
<evidence type="ECO:0000313" key="3">
    <source>
        <dbReference type="Proteomes" id="UP000198856"/>
    </source>
</evidence>
<organism evidence="2 3">
    <name type="scientific">Halovenus aranensis</name>
    <dbReference type="NCBI Taxonomy" id="890420"/>
    <lineage>
        <taxon>Archaea</taxon>
        <taxon>Methanobacteriati</taxon>
        <taxon>Methanobacteriota</taxon>
        <taxon>Stenosarchaea group</taxon>
        <taxon>Halobacteria</taxon>
        <taxon>Halobacteriales</taxon>
        <taxon>Haloarculaceae</taxon>
        <taxon>Halovenus</taxon>
    </lineage>
</organism>
<keyword evidence="3" id="KW-1185">Reference proteome</keyword>
<proteinExistence type="predicted"/>
<feature type="transmembrane region" description="Helical" evidence="1">
    <location>
        <begin position="29"/>
        <end position="49"/>
    </location>
</feature>
<gene>
    <name evidence="2" type="ORF">SAMN05216226_10634</name>
</gene>
<keyword evidence="1" id="KW-1133">Transmembrane helix</keyword>
<name>A0A1G8V9H4_9EURY</name>